<keyword evidence="1 4" id="KW-0547">Nucleotide-binding</keyword>
<dbReference type="InterPro" id="IPR016185">
    <property type="entry name" value="PreATP-grasp_dom_sf"/>
</dbReference>
<sequence>MDAAIDNLLNVYFNAHMRLFTLGGGQLALMMCWEAQRLPLEFVFHDDPSAPAATCGRPAADPFEEVDRADVVTFEFENVDLKVAEYAELKGKLKPPLAYLAVKKGRIAERKLFQSLGIPTASWRIARDGREALEIAKSMGRAVIKVPTGGYDGKGQFYYPREADAIAELEGELLVEEYVDIAREFSIIAVRDERGDVYFYPPAQNYYVDGILVWNFAPAKAPEEAYEYVYRLLEWQKYVGVLAVEFFETRNGEILVNEIAPRVHNTGHWTLETDASQFENHVRAVAGLPVRGPTAVKPTAMVNILGRGLEELPLRQLEELGKVYWYRKRDVKPRRKMGYVNIVADTVEEAAAKAREALRLIYGRDFPRLVLRRPLSRRSETSAQRPASPLSSFV</sequence>
<dbReference type="SUPFAM" id="SSF52440">
    <property type="entry name" value="PreATP-grasp domain"/>
    <property type="match status" value="1"/>
</dbReference>
<feature type="domain" description="ATP-grasp" evidence="5">
    <location>
        <begin position="110"/>
        <end position="286"/>
    </location>
</feature>
<dbReference type="Pfam" id="PF22660">
    <property type="entry name" value="RS_preATP-grasp-like"/>
    <property type="match status" value="1"/>
</dbReference>
<dbReference type="PANTHER" id="PTHR11609:SF5">
    <property type="entry name" value="PHOSPHORIBOSYLAMINOIMIDAZOLE CARBOXYLASE"/>
    <property type="match status" value="1"/>
</dbReference>
<dbReference type="PANTHER" id="PTHR11609">
    <property type="entry name" value="PURINE BIOSYNTHESIS PROTEIN 6/7, PUR6/7"/>
    <property type="match status" value="1"/>
</dbReference>
<evidence type="ECO:0000256" key="1">
    <source>
        <dbReference type="ARBA" id="ARBA00022741"/>
    </source>
</evidence>
<reference evidence="6" key="1">
    <citation type="submission" date="2007-02" db="EMBL/GenBank/DDBJ databases">
        <title>Complete sequence of Pyrobaculum calidifontis JCM 11548.</title>
        <authorList>
            <consortium name="US DOE Joint Genome Institute"/>
            <person name="Copeland A."/>
            <person name="Lucas S."/>
            <person name="Lapidus A."/>
            <person name="Barry K."/>
            <person name="Glavina del Rio T."/>
            <person name="Dalin E."/>
            <person name="Tice H."/>
            <person name="Pitluck S."/>
            <person name="Chain P."/>
            <person name="Malfatti S."/>
            <person name="Shin M."/>
            <person name="Vergez L."/>
            <person name="Schmutz J."/>
            <person name="Larimer F."/>
            <person name="Land M."/>
            <person name="Hauser L."/>
            <person name="Kyrpides N."/>
            <person name="Mikhailova N."/>
            <person name="Cozen A.E."/>
            <person name="Fitz-Gibbon S.T."/>
            <person name="House C.H."/>
            <person name="Saltikov C."/>
            <person name="Lowe T.M."/>
            <person name="Richardson P."/>
        </authorList>
    </citation>
    <scope>NUCLEOTIDE SEQUENCE [LARGE SCALE GENOMIC DNA]</scope>
    <source>
        <strain evidence="6">JCM 11548</strain>
    </source>
</reference>
<dbReference type="SUPFAM" id="SSF51246">
    <property type="entry name" value="Rudiment single hybrid motif"/>
    <property type="match status" value="1"/>
</dbReference>
<feature type="binding site" evidence="4">
    <location>
        <position position="106"/>
    </location>
    <ligand>
        <name>ATP</name>
        <dbReference type="ChEBI" id="CHEBI:30616"/>
    </ligand>
</feature>
<evidence type="ECO:0000313" key="6">
    <source>
        <dbReference type="EMBL" id="ABO09307.1"/>
    </source>
</evidence>
<comment type="similarity">
    <text evidence="4">Belongs to the PurK/PurT family.</text>
</comment>
<dbReference type="AlphaFoldDB" id="A3MXE0"/>
<organism evidence="6 7">
    <name type="scientific">Pyrobaculum calidifontis (strain DSM 21063 / JCM 11548 / VA1)</name>
    <dbReference type="NCBI Taxonomy" id="410359"/>
    <lineage>
        <taxon>Archaea</taxon>
        <taxon>Thermoproteota</taxon>
        <taxon>Thermoprotei</taxon>
        <taxon>Thermoproteales</taxon>
        <taxon>Thermoproteaceae</taxon>
        <taxon>Pyrobaculum</taxon>
    </lineage>
</organism>
<protein>
    <recommendedName>
        <fullName evidence="4">N5-carboxyaminoimidazole ribonucleotide synthase</fullName>
        <shortName evidence="4">N5-CAIR synthase</shortName>
        <ecNumber evidence="4">6.3.4.18</ecNumber>
    </recommendedName>
    <alternativeName>
        <fullName evidence="4">5-(carboxyamino)imidazole ribonucleotide synthetase</fullName>
    </alternativeName>
</protein>
<dbReference type="Gene3D" id="3.40.50.20">
    <property type="match status" value="1"/>
</dbReference>
<dbReference type="EMBL" id="CP000561">
    <property type="protein sequence ID" value="ABO09307.1"/>
    <property type="molecule type" value="Genomic_DNA"/>
</dbReference>
<dbReference type="EC" id="6.3.4.18" evidence="4"/>
<accession>A3MXE0</accession>
<comment type="subunit">
    <text evidence="4">Homodimer.</text>
</comment>
<dbReference type="STRING" id="410359.Pcal_1891"/>
<dbReference type="PROSITE" id="PS50975">
    <property type="entry name" value="ATP_GRASP"/>
    <property type="match status" value="1"/>
</dbReference>
<keyword evidence="2 4" id="KW-0658">Purine biosynthesis</keyword>
<evidence type="ECO:0000313" key="7">
    <source>
        <dbReference type="Proteomes" id="UP000001431"/>
    </source>
</evidence>
<dbReference type="InterPro" id="IPR011054">
    <property type="entry name" value="Rudment_hybrid_motif"/>
</dbReference>
<keyword evidence="7" id="KW-1185">Reference proteome</keyword>
<proteinExistence type="inferred from homology"/>
<dbReference type="HOGENOM" id="CLU_011534_0_0_2"/>
<feature type="binding site" evidence="4">
    <location>
        <begin position="150"/>
        <end position="156"/>
    </location>
    <ligand>
        <name>ATP</name>
        <dbReference type="ChEBI" id="CHEBI:30616"/>
    </ligand>
</feature>
<evidence type="ECO:0000256" key="3">
    <source>
        <dbReference type="ARBA" id="ARBA00022840"/>
    </source>
</evidence>
<dbReference type="GO" id="GO:0034028">
    <property type="term" value="F:5-(carboxyamino)imidazole ribonucleotide synthase activity"/>
    <property type="evidence" value="ECO:0007669"/>
    <property type="project" value="UniProtKB-UniRule"/>
</dbReference>
<feature type="binding site" evidence="4">
    <location>
        <position position="184"/>
    </location>
    <ligand>
        <name>ATP</name>
        <dbReference type="ChEBI" id="CHEBI:30616"/>
    </ligand>
</feature>
<name>A3MXE0_PYRCJ</name>
<evidence type="ECO:0000259" key="5">
    <source>
        <dbReference type="PROSITE" id="PS50975"/>
    </source>
</evidence>
<comment type="function">
    <text evidence="4">Catalyzes the ATP-dependent conversion of 5-aminoimidazole ribonucleotide (AIR) and HCO(3)(-) to N5-carboxyaminoimidazole ribonucleotide (N5-CAIR).</text>
</comment>
<keyword evidence="4" id="KW-0436">Ligase</keyword>
<dbReference type="GO" id="GO:0006189">
    <property type="term" value="P:'de novo' IMP biosynthetic process"/>
    <property type="evidence" value="ECO:0007669"/>
    <property type="project" value="UniProtKB-UniRule"/>
</dbReference>
<dbReference type="InterPro" id="IPR054350">
    <property type="entry name" value="PurT/PurK_preATP-grasp"/>
</dbReference>
<feature type="binding site" evidence="4">
    <location>
        <begin position="176"/>
        <end position="179"/>
    </location>
    <ligand>
        <name>ATP</name>
        <dbReference type="ChEBI" id="CHEBI:30616"/>
    </ligand>
</feature>
<dbReference type="NCBIfam" id="NF004679">
    <property type="entry name" value="PRK06019.1-5"/>
    <property type="match status" value="1"/>
</dbReference>
<dbReference type="GO" id="GO:0004638">
    <property type="term" value="F:phosphoribosylaminoimidazole carboxylase activity"/>
    <property type="evidence" value="ECO:0007669"/>
    <property type="project" value="InterPro"/>
</dbReference>
<dbReference type="Pfam" id="PF02222">
    <property type="entry name" value="ATP-grasp"/>
    <property type="match status" value="1"/>
</dbReference>
<keyword evidence="3 4" id="KW-0067">ATP-binding</keyword>
<dbReference type="Proteomes" id="UP000001431">
    <property type="component" value="Chromosome"/>
</dbReference>
<dbReference type="InterPro" id="IPR005875">
    <property type="entry name" value="PurK"/>
</dbReference>
<gene>
    <name evidence="4" type="primary">purK</name>
    <name evidence="6" type="ordered locus">Pcal_1891</name>
</gene>
<dbReference type="Pfam" id="PF17769">
    <property type="entry name" value="PurK_C"/>
    <property type="match status" value="1"/>
</dbReference>
<dbReference type="GO" id="GO:0046872">
    <property type="term" value="F:metal ion binding"/>
    <property type="evidence" value="ECO:0007669"/>
    <property type="project" value="InterPro"/>
</dbReference>
<dbReference type="InterPro" id="IPR003135">
    <property type="entry name" value="ATP-grasp_carboxylate-amine"/>
</dbReference>
<dbReference type="UniPathway" id="UPA00074">
    <property type="reaction ID" value="UER00942"/>
</dbReference>
<dbReference type="KEGG" id="pcl:Pcal_1891"/>
<evidence type="ECO:0000256" key="2">
    <source>
        <dbReference type="ARBA" id="ARBA00022755"/>
    </source>
</evidence>
<evidence type="ECO:0000256" key="4">
    <source>
        <dbReference type="HAMAP-Rule" id="MF_01928"/>
    </source>
</evidence>
<dbReference type="eggNOG" id="arCOG01597">
    <property type="taxonomic scope" value="Archaea"/>
</dbReference>
<keyword evidence="6" id="KW-0456">Lyase</keyword>
<dbReference type="InterPro" id="IPR013815">
    <property type="entry name" value="ATP_grasp_subdomain_1"/>
</dbReference>
<dbReference type="GO" id="GO:0005524">
    <property type="term" value="F:ATP binding"/>
    <property type="evidence" value="ECO:0007669"/>
    <property type="project" value="UniProtKB-UniRule"/>
</dbReference>
<dbReference type="HAMAP" id="MF_01928">
    <property type="entry name" value="PurK"/>
    <property type="match status" value="1"/>
</dbReference>
<comment type="caution">
    <text evidence="4">Lacks conserved residue(s) required for the propagation of feature annotation.</text>
</comment>
<dbReference type="Gene3D" id="3.30.1490.20">
    <property type="entry name" value="ATP-grasp fold, A domain"/>
    <property type="match status" value="1"/>
</dbReference>
<dbReference type="SUPFAM" id="SSF56059">
    <property type="entry name" value="Glutathione synthetase ATP-binding domain-like"/>
    <property type="match status" value="1"/>
</dbReference>
<dbReference type="InterPro" id="IPR011761">
    <property type="entry name" value="ATP-grasp"/>
</dbReference>
<feature type="binding site" evidence="4">
    <location>
        <position position="145"/>
    </location>
    <ligand>
        <name>ATP</name>
        <dbReference type="ChEBI" id="CHEBI:30616"/>
    </ligand>
</feature>
<dbReference type="Gene3D" id="3.30.470.20">
    <property type="entry name" value="ATP-grasp fold, B domain"/>
    <property type="match status" value="1"/>
</dbReference>
<comment type="catalytic activity">
    <reaction evidence="4">
        <text>5-amino-1-(5-phospho-beta-D-ribosyl)imidazole + hydrogencarbonate + ATP = 5-carboxyamino-1-(5-phospho-D-ribosyl)imidazole + ADP + phosphate + 2 H(+)</text>
        <dbReference type="Rhea" id="RHEA:19317"/>
        <dbReference type="ChEBI" id="CHEBI:15378"/>
        <dbReference type="ChEBI" id="CHEBI:17544"/>
        <dbReference type="ChEBI" id="CHEBI:30616"/>
        <dbReference type="ChEBI" id="CHEBI:43474"/>
        <dbReference type="ChEBI" id="CHEBI:58730"/>
        <dbReference type="ChEBI" id="CHEBI:137981"/>
        <dbReference type="ChEBI" id="CHEBI:456216"/>
        <dbReference type="EC" id="6.3.4.18"/>
    </reaction>
</comment>
<comment type="pathway">
    <text evidence="4">Purine metabolism; IMP biosynthesis via de novo pathway; 5-amino-1-(5-phospho-D-ribosyl)imidazole-4-carboxylate from 5-amino-1-(5-phospho-D-ribosyl)imidazole (N5-CAIR route): step 1/2.</text>
</comment>
<dbReference type="InterPro" id="IPR040686">
    <property type="entry name" value="PurK_C"/>
</dbReference>
<feature type="binding site" evidence="4">
    <location>
        <begin position="257"/>
        <end position="258"/>
    </location>
    <ligand>
        <name>ATP</name>
        <dbReference type="ChEBI" id="CHEBI:30616"/>
    </ligand>
</feature>